<feature type="non-terminal residue" evidence="1">
    <location>
        <position position="1"/>
    </location>
</feature>
<sequence>GSGSYRNSRTWVSPDQQHMSEFLVVRNAMRRLFKNSDVAKWKYSDYIAHKEAMLASEKANLDRILKAKEGAVALQHVTMHSGHLATLNAFLPDPKNITMEGNSSRVLGMKTIWCPEWENGKDEISPWPTFAEFKWEGDDRAKTGVGRFPPLPRELGPPEIPWGQLQVVEQYPLDQVAKIPDMEDVYLPVDEIDDDVKYDLITHDLEDAMDAYLES</sequence>
<dbReference type="Proteomes" id="UP000481861">
    <property type="component" value="Unassembled WGS sequence"/>
</dbReference>
<proteinExistence type="predicted"/>
<evidence type="ECO:0000313" key="2">
    <source>
        <dbReference type="Proteomes" id="UP000481861"/>
    </source>
</evidence>
<comment type="caution">
    <text evidence="1">The sequence shown here is derived from an EMBL/GenBank/DDBJ whole genome shotgun (WGS) entry which is preliminary data.</text>
</comment>
<reference evidence="1 2" key="1">
    <citation type="submission" date="2020-01" db="EMBL/GenBank/DDBJ databases">
        <authorList>
            <consortium name="DOE Joint Genome Institute"/>
            <person name="Haridas S."/>
            <person name="Albert R."/>
            <person name="Binder M."/>
            <person name="Bloem J."/>
            <person name="Labutti K."/>
            <person name="Salamov A."/>
            <person name="Andreopoulos B."/>
            <person name="Baker S.E."/>
            <person name="Barry K."/>
            <person name="Bills G."/>
            <person name="Bluhm B.H."/>
            <person name="Cannon C."/>
            <person name="Castanera R."/>
            <person name="Culley D.E."/>
            <person name="Daum C."/>
            <person name="Ezra D."/>
            <person name="Gonzalez J.B."/>
            <person name="Henrissat B."/>
            <person name="Kuo A."/>
            <person name="Liang C."/>
            <person name="Lipzen A."/>
            <person name="Lutzoni F."/>
            <person name="Magnuson J."/>
            <person name="Mondo S."/>
            <person name="Nolan M."/>
            <person name="Ohm R."/>
            <person name="Pangilinan J."/>
            <person name="Park H.-J.H."/>
            <person name="Ramirez L."/>
            <person name="Alfaro M."/>
            <person name="Sun H."/>
            <person name="Tritt A."/>
            <person name="Yoshinaga Y."/>
            <person name="Zwiers L.-H.L."/>
            <person name="Turgeon B.G."/>
            <person name="Goodwin S.B."/>
            <person name="Spatafora J.W."/>
            <person name="Crous P.W."/>
            <person name="Grigoriev I.V."/>
        </authorList>
    </citation>
    <scope>NUCLEOTIDE SEQUENCE [LARGE SCALE GENOMIC DNA]</scope>
    <source>
        <strain evidence="1 2">CBS 611.86</strain>
    </source>
</reference>
<name>A0A7C8I729_9PLEO</name>
<accession>A0A7C8I729</accession>
<evidence type="ECO:0000313" key="1">
    <source>
        <dbReference type="EMBL" id="KAF2866087.1"/>
    </source>
</evidence>
<dbReference type="OrthoDB" id="5305306at2759"/>
<dbReference type="EMBL" id="JAADJZ010000029">
    <property type="protein sequence ID" value="KAF2866087.1"/>
    <property type="molecule type" value="Genomic_DNA"/>
</dbReference>
<keyword evidence="2" id="KW-1185">Reference proteome</keyword>
<gene>
    <name evidence="1" type="ORF">BDV95DRAFT_505456</name>
</gene>
<dbReference type="AlphaFoldDB" id="A0A7C8I729"/>
<protein>
    <submittedName>
        <fullName evidence="1">Uncharacterized protein</fullName>
    </submittedName>
</protein>
<organism evidence="1 2">
    <name type="scientific">Massariosphaeria phaeospora</name>
    <dbReference type="NCBI Taxonomy" id="100035"/>
    <lineage>
        <taxon>Eukaryota</taxon>
        <taxon>Fungi</taxon>
        <taxon>Dikarya</taxon>
        <taxon>Ascomycota</taxon>
        <taxon>Pezizomycotina</taxon>
        <taxon>Dothideomycetes</taxon>
        <taxon>Pleosporomycetidae</taxon>
        <taxon>Pleosporales</taxon>
        <taxon>Pleosporales incertae sedis</taxon>
        <taxon>Massariosphaeria</taxon>
    </lineage>
</organism>